<dbReference type="GO" id="GO:0010411">
    <property type="term" value="P:xyloglucan metabolic process"/>
    <property type="evidence" value="ECO:0007669"/>
    <property type="project" value="TreeGrafter"/>
</dbReference>
<accession>A0A517ZJH3</accession>
<evidence type="ECO:0000313" key="2">
    <source>
        <dbReference type="EMBL" id="QDU42636.1"/>
    </source>
</evidence>
<evidence type="ECO:0000313" key="3">
    <source>
        <dbReference type="Proteomes" id="UP000319383"/>
    </source>
</evidence>
<name>A0A517ZJH3_9PLAN</name>
<proteinExistence type="predicted"/>
<dbReference type="SUPFAM" id="SSF110296">
    <property type="entry name" value="Oligoxyloglucan reducing end-specific cellobiohydrolase"/>
    <property type="match status" value="1"/>
</dbReference>
<dbReference type="EMBL" id="CP036276">
    <property type="protein sequence ID" value="QDU42636.1"/>
    <property type="molecule type" value="Genomic_DNA"/>
</dbReference>
<gene>
    <name evidence="2" type="ORF">Mal52_11030</name>
</gene>
<evidence type="ECO:0008006" key="4">
    <source>
        <dbReference type="Google" id="ProtNLM"/>
    </source>
</evidence>
<dbReference type="InterPro" id="IPR052025">
    <property type="entry name" value="Xyloglucanase_GH74"/>
</dbReference>
<organism evidence="2 3">
    <name type="scientific">Symmachiella dynata</name>
    <dbReference type="NCBI Taxonomy" id="2527995"/>
    <lineage>
        <taxon>Bacteria</taxon>
        <taxon>Pseudomonadati</taxon>
        <taxon>Planctomycetota</taxon>
        <taxon>Planctomycetia</taxon>
        <taxon>Planctomycetales</taxon>
        <taxon>Planctomycetaceae</taxon>
        <taxon>Symmachiella</taxon>
    </lineage>
</organism>
<dbReference type="AlphaFoldDB" id="A0A517ZJH3"/>
<dbReference type="Proteomes" id="UP000319383">
    <property type="component" value="Chromosome"/>
</dbReference>
<dbReference type="InterPro" id="IPR015943">
    <property type="entry name" value="WD40/YVTN_repeat-like_dom_sf"/>
</dbReference>
<dbReference type="PANTHER" id="PTHR43739">
    <property type="entry name" value="XYLOGLUCANASE (EUROFUNG)"/>
    <property type="match status" value="1"/>
</dbReference>
<reference evidence="2 3" key="1">
    <citation type="submission" date="2019-02" db="EMBL/GenBank/DDBJ databases">
        <title>Deep-cultivation of Planctomycetes and their phenomic and genomic characterization uncovers novel biology.</title>
        <authorList>
            <person name="Wiegand S."/>
            <person name="Jogler M."/>
            <person name="Boedeker C."/>
            <person name="Pinto D."/>
            <person name="Vollmers J."/>
            <person name="Rivas-Marin E."/>
            <person name="Kohn T."/>
            <person name="Peeters S.H."/>
            <person name="Heuer A."/>
            <person name="Rast P."/>
            <person name="Oberbeckmann S."/>
            <person name="Bunk B."/>
            <person name="Jeske O."/>
            <person name="Meyerdierks A."/>
            <person name="Storesund J.E."/>
            <person name="Kallscheuer N."/>
            <person name="Luecker S."/>
            <person name="Lage O.M."/>
            <person name="Pohl T."/>
            <person name="Merkel B.J."/>
            <person name="Hornburger P."/>
            <person name="Mueller R.-W."/>
            <person name="Bruemmer F."/>
            <person name="Labrenz M."/>
            <person name="Spormann A.M."/>
            <person name="Op den Camp H."/>
            <person name="Overmann J."/>
            <person name="Amann R."/>
            <person name="Jetten M.S.M."/>
            <person name="Mascher T."/>
            <person name="Medema M.H."/>
            <person name="Devos D.P."/>
            <person name="Kaster A.-K."/>
            <person name="Ovreas L."/>
            <person name="Rohde M."/>
            <person name="Galperin M.Y."/>
            <person name="Jogler C."/>
        </authorList>
    </citation>
    <scope>NUCLEOTIDE SEQUENCE [LARGE SCALE GENOMIC DNA]</scope>
    <source>
        <strain evidence="2 3">Mal52</strain>
    </source>
</reference>
<feature type="region of interest" description="Disordered" evidence="1">
    <location>
        <begin position="75"/>
        <end position="100"/>
    </location>
</feature>
<sequence>MSNRLHVGTKKGLFTLRRNSEADDWTIARRDFLGEPVSMLFHDARDGCLYCALNHGHFGVKLHRQNQGEETWTEIAAPQFPEQTPEEKQQEEEKEGRPNSWSLSQIWALESAGADQPGVLWAGTIPGGLFRSPDRGESWQLLRSLWDRPERLQWFGGGYDDPGIHSVCVDPRDSAHVTVGVSCGGVWTTRDGGETWDLCADGMRAEYMPPELAGAGNVQDPHRLVNCSADPDTFWVQHHNGIFRTTDDCQSWQELDRVQPSGFGFAVAVHPQNPDIAWFVPAVKDECRIPVAGKMVVTRTDDGGQSFIIMSDGLPATDAYDLVYRHALDVDATGRNLVMGSTTGSLWVSSDAGESWQTVSEHLPPVHVIRFAGGD</sequence>
<dbReference type="PANTHER" id="PTHR43739:SF5">
    <property type="entry name" value="EXO-ALPHA-SIALIDASE"/>
    <property type="match status" value="1"/>
</dbReference>
<keyword evidence="3" id="KW-1185">Reference proteome</keyword>
<dbReference type="KEGG" id="sdyn:Mal52_11030"/>
<dbReference type="RefSeq" id="WP_145374661.1">
    <property type="nucleotide sequence ID" value="NZ_CP036276.1"/>
</dbReference>
<dbReference type="Gene3D" id="2.130.10.10">
    <property type="entry name" value="YVTN repeat-like/Quinoprotein amine dehydrogenase"/>
    <property type="match status" value="1"/>
</dbReference>
<evidence type="ECO:0000256" key="1">
    <source>
        <dbReference type="SAM" id="MobiDB-lite"/>
    </source>
</evidence>
<protein>
    <recommendedName>
        <fullName evidence="4">BNR/Asp-box repeat protein</fullName>
    </recommendedName>
</protein>